<dbReference type="SMART" id="SM00530">
    <property type="entry name" value="HTH_XRE"/>
    <property type="match status" value="1"/>
</dbReference>
<dbReference type="Pfam" id="PF19054">
    <property type="entry name" value="DUF5753"/>
    <property type="match status" value="1"/>
</dbReference>
<dbReference type="EMBL" id="BAAARW010000012">
    <property type="protein sequence ID" value="GAA2421500.1"/>
    <property type="molecule type" value="Genomic_DNA"/>
</dbReference>
<dbReference type="Pfam" id="PF13560">
    <property type="entry name" value="HTH_31"/>
    <property type="match status" value="1"/>
</dbReference>
<evidence type="ECO:0000313" key="2">
    <source>
        <dbReference type="EMBL" id="GAA2421500.1"/>
    </source>
</evidence>
<organism evidence="2 3">
    <name type="scientific">Actinomadura vinacea</name>
    <dbReference type="NCBI Taxonomy" id="115336"/>
    <lineage>
        <taxon>Bacteria</taxon>
        <taxon>Bacillati</taxon>
        <taxon>Actinomycetota</taxon>
        <taxon>Actinomycetes</taxon>
        <taxon>Streptosporangiales</taxon>
        <taxon>Thermomonosporaceae</taxon>
        <taxon>Actinomadura</taxon>
    </lineage>
</organism>
<dbReference type="Gene3D" id="1.10.260.40">
    <property type="entry name" value="lambda repressor-like DNA-binding domains"/>
    <property type="match status" value="1"/>
</dbReference>
<dbReference type="InterPro" id="IPR001387">
    <property type="entry name" value="Cro/C1-type_HTH"/>
</dbReference>
<protein>
    <submittedName>
        <fullName evidence="2">Helix-turn-helix transcriptional regulator</fullName>
    </submittedName>
</protein>
<dbReference type="InterPro" id="IPR043917">
    <property type="entry name" value="DUF5753"/>
</dbReference>
<evidence type="ECO:0000313" key="3">
    <source>
        <dbReference type="Proteomes" id="UP001501231"/>
    </source>
</evidence>
<feature type="domain" description="HTH cro/C1-type" evidence="1">
    <location>
        <begin position="38"/>
        <end position="93"/>
    </location>
</feature>
<accession>A0ABN3J5G1</accession>
<dbReference type="Proteomes" id="UP001501231">
    <property type="component" value="Unassembled WGS sequence"/>
</dbReference>
<proteinExistence type="predicted"/>
<dbReference type="InterPro" id="IPR010982">
    <property type="entry name" value="Lambda_DNA-bd_dom_sf"/>
</dbReference>
<evidence type="ECO:0000259" key="1">
    <source>
        <dbReference type="PROSITE" id="PS50943"/>
    </source>
</evidence>
<name>A0ABN3J5G1_9ACTN</name>
<gene>
    <name evidence="2" type="ORF">GCM10010191_36260</name>
</gene>
<sequence>MLSTQVTAPSAHDQEPNVIDSTARYSPSVRRRRLSRELRRLREGTNLTADEVGRRLEWSQGKLSAMETNKWKRPNPRDIKDLCELYETDDATREALMTMARESRKRGWWEDEYGDVLGSAYVGFEQEARSLHAYQPLVIPGLLQTPAYIRALARGDLARDADEIDRRLEMRMTRQKILEHEDPLTMWVIIDEAALVRPFGSTADQREQLQRLVDTDALEHVTLQILPFDAGLHAGLACGFVILSYTQDPSIVYLETGGGNALYLDKPEDLERHSVRFQHLQASALAPDASIRFLSEMISQLE</sequence>
<reference evidence="2 3" key="1">
    <citation type="journal article" date="2019" name="Int. J. Syst. Evol. Microbiol.">
        <title>The Global Catalogue of Microorganisms (GCM) 10K type strain sequencing project: providing services to taxonomists for standard genome sequencing and annotation.</title>
        <authorList>
            <consortium name="The Broad Institute Genomics Platform"/>
            <consortium name="The Broad Institute Genome Sequencing Center for Infectious Disease"/>
            <person name="Wu L."/>
            <person name="Ma J."/>
        </authorList>
    </citation>
    <scope>NUCLEOTIDE SEQUENCE [LARGE SCALE GENOMIC DNA]</scope>
    <source>
        <strain evidence="2 3">JCM 3325</strain>
    </source>
</reference>
<dbReference type="PROSITE" id="PS50943">
    <property type="entry name" value="HTH_CROC1"/>
    <property type="match status" value="1"/>
</dbReference>
<dbReference type="SUPFAM" id="SSF47413">
    <property type="entry name" value="lambda repressor-like DNA-binding domains"/>
    <property type="match status" value="1"/>
</dbReference>
<comment type="caution">
    <text evidence="2">The sequence shown here is derived from an EMBL/GenBank/DDBJ whole genome shotgun (WGS) entry which is preliminary data.</text>
</comment>
<keyword evidence="3" id="KW-1185">Reference proteome</keyword>